<dbReference type="SUPFAM" id="SSF51658">
    <property type="entry name" value="Xylose isomerase-like"/>
    <property type="match status" value="1"/>
</dbReference>
<evidence type="ECO:0000313" key="1">
    <source>
        <dbReference type="EMBL" id="CAB4695223.1"/>
    </source>
</evidence>
<reference evidence="1" key="1">
    <citation type="submission" date="2020-05" db="EMBL/GenBank/DDBJ databases">
        <authorList>
            <person name="Chiriac C."/>
            <person name="Salcher M."/>
            <person name="Ghai R."/>
            <person name="Kavagutti S V."/>
        </authorList>
    </citation>
    <scope>NUCLEOTIDE SEQUENCE</scope>
</reference>
<dbReference type="EMBL" id="CAEZXK010000057">
    <property type="protein sequence ID" value="CAB4695223.1"/>
    <property type="molecule type" value="Genomic_DNA"/>
</dbReference>
<dbReference type="InterPro" id="IPR036237">
    <property type="entry name" value="Xyl_isomerase-like_sf"/>
</dbReference>
<organism evidence="1">
    <name type="scientific">freshwater metagenome</name>
    <dbReference type="NCBI Taxonomy" id="449393"/>
    <lineage>
        <taxon>unclassified sequences</taxon>
        <taxon>metagenomes</taxon>
        <taxon>ecological metagenomes</taxon>
    </lineage>
</organism>
<dbReference type="Gene3D" id="3.20.20.150">
    <property type="entry name" value="Divalent-metal-dependent TIM barrel enzymes"/>
    <property type="match status" value="1"/>
</dbReference>
<accession>A0A6J6PEV3</accession>
<protein>
    <submittedName>
        <fullName evidence="1">Unannotated protein</fullName>
    </submittedName>
</protein>
<name>A0A6J6PEV3_9ZZZZ</name>
<proteinExistence type="predicted"/>
<gene>
    <name evidence="1" type="ORF">UFOPK2370_01208</name>
</gene>
<sequence>MVSEDVVFEIDLFWCQVAKVDPLEVLKKLEGRVVALHAKDAPLGGHVDDQVVLGSGSVDLLACINYLPDAQVVVEFDTYAGDLFAALDSSLQYLRANGVQ</sequence>
<dbReference type="AlphaFoldDB" id="A0A6J6PEV3"/>